<dbReference type="EMBL" id="MU864472">
    <property type="protein sequence ID" value="KAK4184836.1"/>
    <property type="molecule type" value="Genomic_DNA"/>
</dbReference>
<dbReference type="FunFam" id="1.10.150.20:FF:000041">
    <property type="entry name" value="DNA-directed RNA polymerase"/>
    <property type="match status" value="1"/>
</dbReference>
<keyword evidence="9 11" id="KW-0804">Transcription</keyword>
<evidence type="ECO:0000256" key="10">
    <source>
        <dbReference type="ARBA" id="ARBA00048552"/>
    </source>
</evidence>
<dbReference type="InterPro" id="IPR029262">
    <property type="entry name" value="RPOL_N"/>
</dbReference>
<dbReference type="InterPro" id="IPR024075">
    <property type="entry name" value="DNA-dir_RNA_pol_helix_hairp_sf"/>
</dbReference>
<evidence type="ECO:0000256" key="2">
    <source>
        <dbReference type="ARBA" id="ARBA00004173"/>
    </source>
</evidence>
<dbReference type="InterPro" id="IPR046950">
    <property type="entry name" value="DNA-dir_Rpol_C_phage-type"/>
</dbReference>
<evidence type="ECO:0000256" key="12">
    <source>
        <dbReference type="SAM" id="MobiDB-lite"/>
    </source>
</evidence>
<evidence type="ECO:0000256" key="9">
    <source>
        <dbReference type="ARBA" id="ARBA00023163"/>
    </source>
</evidence>
<keyword evidence="7" id="KW-0809">Transit peptide</keyword>
<reference evidence="14" key="1">
    <citation type="journal article" date="2023" name="Mol. Phylogenet. Evol.">
        <title>Genome-scale phylogeny and comparative genomics of the fungal order Sordariales.</title>
        <authorList>
            <person name="Hensen N."/>
            <person name="Bonometti L."/>
            <person name="Westerberg I."/>
            <person name="Brannstrom I.O."/>
            <person name="Guillou S."/>
            <person name="Cros-Aarteil S."/>
            <person name="Calhoun S."/>
            <person name="Haridas S."/>
            <person name="Kuo A."/>
            <person name="Mondo S."/>
            <person name="Pangilinan J."/>
            <person name="Riley R."/>
            <person name="LaButti K."/>
            <person name="Andreopoulos B."/>
            <person name="Lipzen A."/>
            <person name="Chen C."/>
            <person name="Yan M."/>
            <person name="Daum C."/>
            <person name="Ng V."/>
            <person name="Clum A."/>
            <person name="Steindorff A."/>
            <person name="Ohm R.A."/>
            <person name="Martin F."/>
            <person name="Silar P."/>
            <person name="Natvig D.O."/>
            <person name="Lalanne C."/>
            <person name="Gautier V."/>
            <person name="Ament-Velasquez S.L."/>
            <person name="Kruys A."/>
            <person name="Hutchinson M.I."/>
            <person name="Powell A.J."/>
            <person name="Barry K."/>
            <person name="Miller A.N."/>
            <person name="Grigoriev I.V."/>
            <person name="Debuchy R."/>
            <person name="Gladieux P."/>
            <person name="Hiltunen Thoren M."/>
            <person name="Johannesson H."/>
        </authorList>
    </citation>
    <scope>NUCLEOTIDE SEQUENCE</scope>
    <source>
        <strain evidence="14">PSN309</strain>
    </source>
</reference>
<comment type="function">
    <text evidence="1 11">DNA-dependent RNA polymerase catalyzes the transcription of DNA into RNA using the four ribonucleoside triphosphates as substrates.</text>
</comment>
<keyword evidence="8" id="KW-0496">Mitochondrion</keyword>
<proteinExistence type="inferred from homology"/>
<dbReference type="InterPro" id="IPR002092">
    <property type="entry name" value="DNA-dir_Rpol_phage-type"/>
</dbReference>
<accession>A0AAN7ADT3</accession>
<dbReference type="PROSITE" id="PS00900">
    <property type="entry name" value="RNA_POL_PHAGE_1"/>
    <property type="match status" value="1"/>
</dbReference>
<comment type="similarity">
    <text evidence="3 11">Belongs to the phage and mitochondrial RNA polymerase family.</text>
</comment>
<dbReference type="SUPFAM" id="SSF56672">
    <property type="entry name" value="DNA/RNA polymerases"/>
    <property type="match status" value="1"/>
</dbReference>
<dbReference type="FunFam" id="1.10.287.280:FF:000001">
    <property type="entry name" value="DNA-directed RNA polymerase"/>
    <property type="match status" value="1"/>
</dbReference>
<dbReference type="Pfam" id="PF14700">
    <property type="entry name" value="RPOL_N"/>
    <property type="match status" value="1"/>
</dbReference>
<dbReference type="Proteomes" id="UP001302126">
    <property type="component" value="Unassembled WGS sequence"/>
</dbReference>
<feature type="domain" description="DNA-directed RNA polymerase N-terminal" evidence="13">
    <location>
        <begin position="338"/>
        <end position="670"/>
    </location>
</feature>
<evidence type="ECO:0000256" key="6">
    <source>
        <dbReference type="ARBA" id="ARBA00022695"/>
    </source>
</evidence>
<dbReference type="Gene3D" id="1.10.287.280">
    <property type="match status" value="1"/>
</dbReference>
<comment type="catalytic activity">
    <reaction evidence="10 11">
        <text>RNA(n) + a ribonucleoside 5'-triphosphate = RNA(n+1) + diphosphate</text>
        <dbReference type="Rhea" id="RHEA:21248"/>
        <dbReference type="Rhea" id="RHEA-COMP:14527"/>
        <dbReference type="Rhea" id="RHEA-COMP:17342"/>
        <dbReference type="ChEBI" id="CHEBI:33019"/>
        <dbReference type="ChEBI" id="CHEBI:61557"/>
        <dbReference type="ChEBI" id="CHEBI:140395"/>
        <dbReference type="EC" id="2.7.7.6"/>
    </reaction>
</comment>
<dbReference type="GO" id="GO:0003899">
    <property type="term" value="F:DNA-directed RNA polymerase activity"/>
    <property type="evidence" value="ECO:0007669"/>
    <property type="project" value="UniProtKB-EC"/>
</dbReference>
<evidence type="ECO:0000256" key="8">
    <source>
        <dbReference type="ARBA" id="ARBA00023128"/>
    </source>
</evidence>
<keyword evidence="4 11" id="KW-0240">DNA-directed RNA polymerase</keyword>
<dbReference type="InterPro" id="IPR043502">
    <property type="entry name" value="DNA/RNA_pol_sf"/>
</dbReference>
<dbReference type="SMART" id="SM01311">
    <property type="entry name" value="RPOL_N"/>
    <property type="match status" value="1"/>
</dbReference>
<dbReference type="PANTHER" id="PTHR10102">
    <property type="entry name" value="DNA-DIRECTED RNA POLYMERASE, MITOCHONDRIAL"/>
    <property type="match status" value="1"/>
</dbReference>
<evidence type="ECO:0000256" key="7">
    <source>
        <dbReference type="ARBA" id="ARBA00022946"/>
    </source>
</evidence>
<evidence type="ECO:0000256" key="1">
    <source>
        <dbReference type="ARBA" id="ARBA00004026"/>
    </source>
</evidence>
<keyword evidence="15" id="KW-1185">Reference proteome</keyword>
<sequence length="1402" mass="155869">MFVRQRAIRHSLPVSRLVPSHTSRLSSRCPLVGSQSPLVGTQRPLTTTTEPQPRRKTTFKALDGFERGHATATSSHVPSEPAPYQLRPFETSTPLQIPEELPTVGDKKLRTNQSAIPGELDELLCLFDACLSVGRLERAALVLKRTDVLGVLGNTAVMHLHNNYLAARVTELEIEPSDGRAEEIDKWFEKHIVDSLPYTPETIGYMLKAALLNSSPRRRLLLVDRYMGLLSGEENMGYLGDILSTEDLSTLSTICPKYSIHEQIQASKNAEEELEVSGAAANLDAYSGTMYGENSVPDVLAVEQKGAGLRTIKNAISLLAKMRDGFDVATLPLPERREFQTLIERDSVEAAISRWREQSESLNAMGLTSAIGNASLNSKISDWHQALEAHIAADLAKVSDSETRSSKSPEDLSRCVYGPVMMQSTPTRLAAIAILAVINRLSFAGGAERGITVSVLVAEIAKHVEDDILIHNLLQKEKEKGAKMKYTQKVARTILKRHHILQHKATQQNALGEDVSRPSIDSEAGLLYGGWPQAVRIKVGATLLAALIDAAKITVVREHPETGQLVSQVQNAFVHTIRLHRGKKLGVVSTNKAVAELLKSEPPSAAVTRHMPMVVEPLPWTKWDKGGYLAYPNAMIRIKHGDREQRIYAEAAIARGDMKQMQLGLDVLGKTAWKVNRNVFNVQLEAWNTGEAIASFPPLHPKFDLPPEPESTADPMKRRLWIKQVKLIENERMGLHSERCFMNFQLEIARAFRDQTFYFPHNLDFRGRAYPIPTYMNHMGADHMRGLLLFAEGRELGEGGLRWLKIQLSNVYGYDKASFPERVEFAEKHRDDIIDSALHPLGGKGWWLTAEDPWQCLAACFELKAAWDLPDPTKFVSHLPVHQDGTCNGLQHYAALGGDVWGAQQVNLIPGERPADVYGAVAEIVAEHIKEDAASGHAIAKCLVGKINRKVVKPSVMTNVYGVTFVGAKAQVLKQLSTLYPDMEKEDGVNTKIAAGYIATLIFRALGTMFRGAHDIQTWLGEIGGRVCQALTYEQLNKIERDANKPDGGKTSKYHGVNKLNTKNKSDIDILKEQFRSTIVWTTPLRMPVVQPYRSSGSRVVPTSIQDLVLEDKKRTDPVHRRKQLQGFPPNFIHSLDASHMMLSALQCHEQGITFAAVHDSFWTHARDVDTMNTVLRDSFIRIHSEDVIGRLKAEFEARHRGSIYLAKLKAGSPAAAAITLLRKQNNGGRFAAIAELLEEKKRQELLRSSDPEKVEEGKKMVTPASIVEDLKEQAGLVAAADALEGLDKEAAIMKETEEMLDAVEVELHATDEVEAGVEAEDVDGALASRGAKDSWGGFYKTVPPHEENNFFKTMMHQLPGRHEKYTQEKTIMVWLPLTFPDIPKKGEFDVQQLRSSKYFFS</sequence>
<dbReference type="Gene3D" id="1.10.150.20">
    <property type="entry name" value="5' to 3' exonuclease, C-terminal subdomain"/>
    <property type="match status" value="1"/>
</dbReference>
<dbReference type="GO" id="GO:0006390">
    <property type="term" value="P:mitochondrial transcription"/>
    <property type="evidence" value="ECO:0007669"/>
    <property type="project" value="TreeGrafter"/>
</dbReference>
<gene>
    <name evidence="14" type="ORF">QBC35DRAFT_505042</name>
</gene>
<comment type="subcellular location">
    <subcellularLocation>
        <location evidence="2">Mitochondrion</location>
    </subcellularLocation>
</comment>
<keyword evidence="5 11" id="KW-0808">Transferase</keyword>
<evidence type="ECO:0000313" key="14">
    <source>
        <dbReference type="EMBL" id="KAK4184836.1"/>
    </source>
</evidence>
<keyword evidence="6 11" id="KW-0548">Nucleotidyltransferase</keyword>
<evidence type="ECO:0000256" key="3">
    <source>
        <dbReference type="ARBA" id="ARBA00009493"/>
    </source>
</evidence>
<feature type="compositionally biased region" description="Polar residues" evidence="12">
    <location>
        <begin position="33"/>
        <end position="51"/>
    </location>
</feature>
<dbReference type="Gene3D" id="1.10.1320.10">
    <property type="entry name" value="DNA-directed RNA polymerase, N-terminal domain"/>
    <property type="match status" value="1"/>
</dbReference>
<dbReference type="Gene3D" id="1.10.287.260">
    <property type="match status" value="1"/>
</dbReference>
<evidence type="ECO:0000256" key="11">
    <source>
        <dbReference type="RuleBase" id="RU003805"/>
    </source>
</evidence>
<feature type="region of interest" description="Disordered" evidence="12">
    <location>
        <begin position="23"/>
        <end position="56"/>
    </location>
</feature>
<dbReference type="PROSITE" id="PS00489">
    <property type="entry name" value="RNA_POL_PHAGE_2"/>
    <property type="match status" value="1"/>
</dbReference>
<organism evidence="14 15">
    <name type="scientific">Podospora australis</name>
    <dbReference type="NCBI Taxonomy" id="1536484"/>
    <lineage>
        <taxon>Eukaryota</taxon>
        <taxon>Fungi</taxon>
        <taxon>Dikarya</taxon>
        <taxon>Ascomycota</taxon>
        <taxon>Pezizomycotina</taxon>
        <taxon>Sordariomycetes</taxon>
        <taxon>Sordariomycetidae</taxon>
        <taxon>Sordariales</taxon>
        <taxon>Podosporaceae</taxon>
        <taxon>Podospora</taxon>
    </lineage>
</organism>
<name>A0AAN7ADT3_9PEZI</name>
<dbReference type="InterPro" id="IPR037159">
    <property type="entry name" value="RNA_POL_N_sf"/>
</dbReference>
<evidence type="ECO:0000313" key="15">
    <source>
        <dbReference type="Proteomes" id="UP001302126"/>
    </source>
</evidence>
<dbReference type="Pfam" id="PF00940">
    <property type="entry name" value="RNA_pol"/>
    <property type="match status" value="1"/>
</dbReference>
<dbReference type="PANTHER" id="PTHR10102:SF0">
    <property type="entry name" value="DNA-DIRECTED RNA POLYMERASE, MITOCHONDRIAL"/>
    <property type="match status" value="1"/>
</dbReference>
<evidence type="ECO:0000256" key="5">
    <source>
        <dbReference type="ARBA" id="ARBA00022679"/>
    </source>
</evidence>
<evidence type="ECO:0000256" key="4">
    <source>
        <dbReference type="ARBA" id="ARBA00022478"/>
    </source>
</evidence>
<reference evidence="14" key="2">
    <citation type="submission" date="2023-05" db="EMBL/GenBank/DDBJ databases">
        <authorList>
            <consortium name="Lawrence Berkeley National Laboratory"/>
            <person name="Steindorff A."/>
            <person name="Hensen N."/>
            <person name="Bonometti L."/>
            <person name="Westerberg I."/>
            <person name="Brannstrom I.O."/>
            <person name="Guillou S."/>
            <person name="Cros-Aarteil S."/>
            <person name="Calhoun S."/>
            <person name="Haridas S."/>
            <person name="Kuo A."/>
            <person name="Mondo S."/>
            <person name="Pangilinan J."/>
            <person name="Riley R."/>
            <person name="Labutti K."/>
            <person name="Andreopoulos B."/>
            <person name="Lipzen A."/>
            <person name="Chen C."/>
            <person name="Yanf M."/>
            <person name="Daum C."/>
            <person name="Ng V."/>
            <person name="Clum A."/>
            <person name="Ohm R."/>
            <person name="Martin F."/>
            <person name="Silar P."/>
            <person name="Natvig D."/>
            <person name="Lalanne C."/>
            <person name="Gautier V."/>
            <person name="Ament-Velasquez S.L."/>
            <person name="Kruys A."/>
            <person name="Hutchinson M.I."/>
            <person name="Powell A.J."/>
            <person name="Barry K."/>
            <person name="Miller A.N."/>
            <person name="Grigoriev I.V."/>
            <person name="Debuchy R."/>
            <person name="Gladieux P."/>
            <person name="Thoren M.H."/>
            <person name="Johannesson H."/>
        </authorList>
    </citation>
    <scope>NUCLEOTIDE SEQUENCE</scope>
    <source>
        <strain evidence="14">PSN309</strain>
    </source>
</reference>
<evidence type="ECO:0000259" key="13">
    <source>
        <dbReference type="SMART" id="SM01311"/>
    </source>
</evidence>
<comment type="caution">
    <text evidence="14">The sequence shown here is derived from an EMBL/GenBank/DDBJ whole genome shotgun (WGS) entry which is preliminary data.</text>
</comment>
<dbReference type="GO" id="GO:0001018">
    <property type="term" value="F:mitochondrial promoter sequence-specific DNA binding"/>
    <property type="evidence" value="ECO:0007669"/>
    <property type="project" value="TreeGrafter"/>
</dbReference>
<protein>
    <recommendedName>
        <fullName evidence="11">DNA-directed RNA polymerase</fullName>
        <ecNumber evidence="11">2.7.7.6</ecNumber>
    </recommendedName>
</protein>
<dbReference type="GO" id="GO:0034245">
    <property type="term" value="C:mitochondrial DNA-directed RNA polymerase complex"/>
    <property type="evidence" value="ECO:0007669"/>
    <property type="project" value="TreeGrafter"/>
</dbReference>
<dbReference type="EC" id="2.7.7.6" evidence="11"/>